<evidence type="ECO:0000259" key="4">
    <source>
        <dbReference type="PROSITE" id="PS51094"/>
    </source>
</evidence>
<dbReference type="PROSITE" id="PS51094">
    <property type="entry name" value="PTS_EIIA_TYPE_2"/>
    <property type="match status" value="1"/>
</dbReference>
<sequence length="618" mass="72129">MNNQYLRLLSFFIVNDSVTLRELAAAEHVSERTMTKYIEQLNQELQSAAQIVEKHRRYYLHVDDYQQLAKLQTGHLKKRLDFNDVHKRFGYILKQLFQHQDYITLDNLAEDLIISKMTLNRDLKQLRTLLAPYRAEIKSMTNNGIKLVIKEDYEAPIIIDDFIADYFDLQSGDYAPQRGRLMKILQPLELDDRSTKLIVRNALVLNYAVTNHYRIKHPIPKFTRLWQNNQIIQIISNSIKAVLNQSLTEFEMDFILSPLTFKANEWLKPDLVNQQLDRNWPLFLKLPDKYGIKNHINYLHFYQQIKYHFLFLLNRTLFHTKTNQLLPGSLLTKYPTAYDLAQGLVSIVEDYLGVAVNQAEFSYLVLYFEMELEDQQRVAQPEFEVAIVGQVGSSVIRFIKHQLSEIFDDEVIVTVFSDARQLNSDENHYLLIFSDKPISYHDETTPVVRISAAFRVDELRGKLQASLVEKDILNGTCHFNYWRFEDGETYLTGVQHLIKTRIADGELTEDFLTAWRDREAQGSCVFENGIAMPHVVDRSSKPRILLQIGVFQRPVKYQGREVQMVFLIGIPNNLNHLLSKTLSEVYDLVFQVASNQNIYQGLLNFDSEQRFTQITEGI</sequence>
<dbReference type="Gene3D" id="1.10.1790.10">
    <property type="entry name" value="PRD domain"/>
    <property type="match status" value="1"/>
</dbReference>
<feature type="domain" description="PRD" evidence="5">
    <location>
        <begin position="270"/>
        <end position="378"/>
    </location>
</feature>
<dbReference type="Pfam" id="PF00874">
    <property type="entry name" value="PRD"/>
    <property type="match status" value="1"/>
</dbReference>
<dbReference type="SUPFAM" id="SSF63520">
    <property type="entry name" value="PTS-regulatory domain, PRD"/>
    <property type="match status" value="1"/>
</dbReference>
<dbReference type="PANTHER" id="PTHR30185:SF18">
    <property type="entry name" value="TRANSCRIPTIONAL REGULATOR MTLR"/>
    <property type="match status" value="1"/>
</dbReference>
<evidence type="ECO:0000313" key="6">
    <source>
        <dbReference type="EMBL" id="MFC0424272.1"/>
    </source>
</evidence>
<evidence type="ECO:0000256" key="1">
    <source>
        <dbReference type="ARBA" id="ARBA00022737"/>
    </source>
</evidence>
<keyword evidence="2" id="KW-0805">Transcription regulation</keyword>
<protein>
    <submittedName>
        <fullName evidence="6">BglG family transcription antiterminator</fullName>
    </submittedName>
</protein>
<organism evidence="6 7">
    <name type="scientific">Lactiplantibacillus plajomi</name>
    <dbReference type="NCBI Taxonomy" id="1457217"/>
    <lineage>
        <taxon>Bacteria</taxon>
        <taxon>Bacillati</taxon>
        <taxon>Bacillota</taxon>
        <taxon>Bacilli</taxon>
        <taxon>Lactobacillales</taxon>
        <taxon>Lactobacillaceae</taxon>
        <taxon>Lactiplantibacillus</taxon>
    </lineage>
</organism>
<dbReference type="EMBL" id="JBHLUK010000069">
    <property type="protein sequence ID" value="MFC0424272.1"/>
    <property type="molecule type" value="Genomic_DNA"/>
</dbReference>
<dbReference type="Proteomes" id="UP001589855">
    <property type="component" value="Unassembled WGS sequence"/>
</dbReference>
<dbReference type="InterPro" id="IPR036634">
    <property type="entry name" value="PRD_sf"/>
</dbReference>
<keyword evidence="7" id="KW-1185">Reference proteome</keyword>
<reference evidence="6 7" key="1">
    <citation type="submission" date="2024-09" db="EMBL/GenBank/DDBJ databases">
        <authorList>
            <person name="Sun Q."/>
            <person name="Mori K."/>
        </authorList>
    </citation>
    <scope>NUCLEOTIDE SEQUENCE [LARGE SCALE GENOMIC DNA]</scope>
    <source>
        <strain evidence="6 7">TBRC 4575</strain>
    </source>
</reference>
<dbReference type="Gene3D" id="3.40.930.10">
    <property type="entry name" value="Mannitol-specific EII, Chain A"/>
    <property type="match status" value="1"/>
</dbReference>
<dbReference type="InterPro" id="IPR011608">
    <property type="entry name" value="PRD"/>
</dbReference>
<accession>A0ABV6K569</accession>
<dbReference type="InterPro" id="IPR036388">
    <property type="entry name" value="WH-like_DNA-bd_sf"/>
</dbReference>
<dbReference type="PANTHER" id="PTHR30185">
    <property type="entry name" value="CRYPTIC BETA-GLUCOSIDE BGL OPERON ANTITERMINATOR"/>
    <property type="match status" value="1"/>
</dbReference>
<proteinExistence type="predicted"/>
<dbReference type="Pfam" id="PF00359">
    <property type="entry name" value="PTS_EIIA_2"/>
    <property type="match status" value="1"/>
</dbReference>
<dbReference type="PROSITE" id="PS51372">
    <property type="entry name" value="PRD_2"/>
    <property type="match status" value="1"/>
</dbReference>
<dbReference type="Pfam" id="PF08279">
    <property type="entry name" value="HTH_11"/>
    <property type="match status" value="1"/>
</dbReference>
<comment type="caution">
    <text evidence="6">The sequence shown here is derived from an EMBL/GenBank/DDBJ whole genome shotgun (WGS) entry which is preliminary data.</text>
</comment>
<evidence type="ECO:0000259" key="5">
    <source>
        <dbReference type="PROSITE" id="PS51372"/>
    </source>
</evidence>
<dbReference type="Gene3D" id="1.10.10.10">
    <property type="entry name" value="Winged helix-like DNA-binding domain superfamily/Winged helix DNA-binding domain"/>
    <property type="match status" value="1"/>
</dbReference>
<evidence type="ECO:0000256" key="3">
    <source>
        <dbReference type="ARBA" id="ARBA00023163"/>
    </source>
</evidence>
<dbReference type="RefSeq" id="WP_137645146.1">
    <property type="nucleotide sequence ID" value="NZ_BAABRM010000013.1"/>
</dbReference>
<evidence type="ECO:0000313" key="7">
    <source>
        <dbReference type="Proteomes" id="UP001589855"/>
    </source>
</evidence>
<dbReference type="InterPro" id="IPR013196">
    <property type="entry name" value="HTH_11"/>
</dbReference>
<dbReference type="InterPro" id="IPR002178">
    <property type="entry name" value="PTS_EIIA_type-2_dom"/>
</dbReference>
<gene>
    <name evidence="6" type="ORF">ACFFGS_09100</name>
</gene>
<evidence type="ECO:0000256" key="2">
    <source>
        <dbReference type="ARBA" id="ARBA00023015"/>
    </source>
</evidence>
<name>A0ABV6K569_9LACO</name>
<dbReference type="InterPro" id="IPR016152">
    <property type="entry name" value="PTrfase/Anion_transptr"/>
</dbReference>
<keyword evidence="3" id="KW-0804">Transcription</keyword>
<dbReference type="SUPFAM" id="SSF55804">
    <property type="entry name" value="Phoshotransferase/anion transport protein"/>
    <property type="match status" value="1"/>
</dbReference>
<feature type="domain" description="PTS EIIA type-2" evidence="4">
    <location>
        <begin position="466"/>
        <end position="618"/>
    </location>
</feature>
<dbReference type="InterPro" id="IPR050661">
    <property type="entry name" value="BglG_antiterminators"/>
</dbReference>
<dbReference type="CDD" id="cd00133">
    <property type="entry name" value="PTS_IIB"/>
    <property type="match status" value="1"/>
</dbReference>
<keyword evidence="1" id="KW-0677">Repeat</keyword>